<protein>
    <recommendedName>
        <fullName evidence="3">Beta-lactamase-inhibitor-like, PepSY-like</fullName>
    </recommendedName>
</protein>
<evidence type="ECO:0000313" key="1">
    <source>
        <dbReference type="EMBL" id="SKB42639.1"/>
    </source>
</evidence>
<evidence type="ECO:0000313" key="2">
    <source>
        <dbReference type="Proteomes" id="UP000190897"/>
    </source>
</evidence>
<sequence>MISLNLWIAKFKTVIANKHFLYPFFFLLVALHCTPCLGQKKYEREYTVKADSVPDSAALFVSRLFNNSKAHWYMEESDTTKSIEAKLKHSGKHYSIEFDESGQIQDIEILINIRDLEKNTRSKIKDNLNATFKRQKIIKTQLQWVGSENSLERAVLANMPLEGIIVKYEIVVRGQTENVEAYFEVLFDSTGRIESTMEIALANDDNLIY</sequence>
<reference evidence="2" key="1">
    <citation type="submission" date="2017-02" db="EMBL/GenBank/DDBJ databases">
        <authorList>
            <person name="Varghese N."/>
            <person name="Submissions S."/>
        </authorList>
    </citation>
    <scope>NUCLEOTIDE SEQUENCE [LARGE SCALE GENOMIC DNA]</scope>
    <source>
        <strain evidence="2">DSM 22270</strain>
    </source>
</reference>
<dbReference type="OrthoDB" id="943438at2"/>
<name>A0A1T5B6G4_9BACT</name>
<evidence type="ECO:0008006" key="3">
    <source>
        <dbReference type="Google" id="ProtNLM"/>
    </source>
</evidence>
<gene>
    <name evidence="1" type="ORF">SAMN05660293_00029</name>
</gene>
<dbReference type="SUPFAM" id="SSF160574">
    <property type="entry name" value="BT0923-like"/>
    <property type="match status" value="1"/>
</dbReference>
<organism evidence="1 2">
    <name type="scientific">Dyadobacter psychrophilus</name>
    <dbReference type="NCBI Taxonomy" id="651661"/>
    <lineage>
        <taxon>Bacteria</taxon>
        <taxon>Pseudomonadati</taxon>
        <taxon>Bacteroidota</taxon>
        <taxon>Cytophagia</taxon>
        <taxon>Cytophagales</taxon>
        <taxon>Spirosomataceae</taxon>
        <taxon>Dyadobacter</taxon>
    </lineage>
</organism>
<keyword evidence="2" id="KW-1185">Reference proteome</keyword>
<dbReference type="AlphaFoldDB" id="A0A1T5B6G4"/>
<dbReference type="Proteomes" id="UP000190897">
    <property type="component" value="Unassembled WGS sequence"/>
</dbReference>
<dbReference type="Gene3D" id="3.40.1420.30">
    <property type="match status" value="1"/>
</dbReference>
<dbReference type="STRING" id="651661.SAMN05660293_00029"/>
<proteinExistence type="predicted"/>
<dbReference type="EMBL" id="FUZA01000001">
    <property type="protein sequence ID" value="SKB42639.1"/>
    <property type="molecule type" value="Genomic_DNA"/>
</dbReference>
<dbReference type="RefSeq" id="WP_082212665.1">
    <property type="nucleotide sequence ID" value="NZ_FUZA01000001.1"/>
</dbReference>
<accession>A0A1T5B6G4</accession>